<dbReference type="Gene3D" id="3.30.70.60">
    <property type="match status" value="1"/>
</dbReference>
<name>A0A8J1TAU8_OWEFU</name>
<dbReference type="NCBIfam" id="TIGR00166">
    <property type="entry name" value="S6"/>
    <property type="match status" value="1"/>
</dbReference>
<dbReference type="InterPro" id="IPR000529">
    <property type="entry name" value="Ribosomal_bS6"/>
</dbReference>
<dbReference type="CDD" id="cd15465">
    <property type="entry name" value="bS6_mito"/>
    <property type="match status" value="1"/>
</dbReference>
<protein>
    <recommendedName>
        <fullName evidence="2">Small ribosomal subunit protein bS6m</fullName>
    </recommendedName>
    <alternativeName>
        <fullName evidence="3">28S ribosomal protein S6, mitochondrial</fullName>
    </alternativeName>
</protein>
<dbReference type="InterPro" id="IPR035980">
    <property type="entry name" value="Ribosomal_bS6_sf"/>
</dbReference>
<dbReference type="EMBL" id="CAIIXF020000011">
    <property type="protein sequence ID" value="CAH1799815.1"/>
    <property type="molecule type" value="Genomic_DNA"/>
</dbReference>
<sequence>MPQYELCLIYKALQRPLLHTAIKRTAETILERGGIIRSFENLGKRALPYKMSAHKERHTEGNYFIVNFDSSGKQLEHMKEYLERDIDVIRPSFLRKEKEFRRPCLDGPCFWGELTEEKSKEVKRFMGKTEKL</sequence>
<dbReference type="GO" id="GO:0006412">
    <property type="term" value="P:translation"/>
    <property type="evidence" value="ECO:0007669"/>
    <property type="project" value="InterPro"/>
</dbReference>
<dbReference type="PANTHER" id="PTHR21011:SF1">
    <property type="entry name" value="SMALL RIBOSOMAL SUBUNIT PROTEIN BS6M"/>
    <property type="match status" value="1"/>
</dbReference>
<evidence type="ECO:0000256" key="1">
    <source>
        <dbReference type="ARBA" id="ARBA00009512"/>
    </source>
</evidence>
<dbReference type="SUPFAM" id="SSF54995">
    <property type="entry name" value="Ribosomal protein S6"/>
    <property type="match status" value="1"/>
</dbReference>
<dbReference type="AlphaFoldDB" id="A0A8J1TAU8"/>
<dbReference type="GO" id="GO:0070181">
    <property type="term" value="F:small ribosomal subunit rRNA binding"/>
    <property type="evidence" value="ECO:0007669"/>
    <property type="project" value="TreeGrafter"/>
</dbReference>
<evidence type="ECO:0000256" key="2">
    <source>
        <dbReference type="ARBA" id="ARBA00035170"/>
    </source>
</evidence>
<dbReference type="Proteomes" id="UP000749559">
    <property type="component" value="Unassembled WGS sequence"/>
</dbReference>
<dbReference type="GO" id="GO:0005763">
    <property type="term" value="C:mitochondrial small ribosomal subunit"/>
    <property type="evidence" value="ECO:0007669"/>
    <property type="project" value="TreeGrafter"/>
</dbReference>
<organism evidence="4 5">
    <name type="scientific">Owenia fusiformis</name>
    <name type="common">Polychaete worm</name>
    <dbReference type="NCBI Taxonomy" id="6347"/>
    <lineage>
        <taxon>Eukaryota</taxon>
        <taxon>Metazoa</taxon>
        <taxon>Spiralia</taxon>
        <taxon>Lophotrochozoa</taxon>
        <taxon>Annelida</taxon>
        <taxon>Polychaeta</taxon>
        <taxon>Sedentaria</taxon>
        <taxon>Canalipalpata</taxon>
        <taxon>Sabellida</taxon>
        <taxon>Oweniida</taxon>
        <taxon>Oweniidae</taxon>
        <taxon>Owenia</taxon>
    </lineage>
</organism>
<keyword evidence="5" id="KW-1185">Reference proteome</keyword>
<dbReference type="OrthoDB" id="268530at2759"/>
<comment type="caution">
    <text evidence="4">The sequence shown here is derived from an EMBL/GenBank/DDBJ whole genome shotgun (WGS) entry which is preliminary data.</text>
</comment>
<dbReference type="Pfam" id="PF01250">
    <property type="entry name" value="Ribosomal_S6"/>
    <property type="match status" value="1"/>
</dbReference>
<accession>A0A8J1TAU8</accession>
<evidence type="ECO:0000256" key="3">
    <source>
        <dbReference type="ARBA" id="ARBA00035365"/>
    </source>
</evidence>
<gene>
    <name evidence="4" type="ORF">OFUS_LOCUS23784</name>
</gene>
<comment type="similarity">
    <text evidence="1">Belongs to the bacterial ribosomal protein bS6 family.</text>
</comment>
<proteinExistence type="inferred from homology"/>
<reference evidence="4" key="1">
    <citation type="submission" date="2022-03" db="EMBL/GenBank/DDBJ databases">
        <authorList>
            <person name="Martin C."/>
        </authorList>
    </citation>
    <scope>NUCLEOTIDE SEQUENCE</scope>
</reference>
<dbReference type="GO" id="GO:0003735">
    <property type="term" value="F:structural constituent of ribosome"/>
    <property type="evidence" value="ECO:0007669"/>
    <property type="project" value="InterPro"/>
</dbReference>
<dbReference type="InterPro" id="IPR014717">
    <property type="entry name" value="Transl_elong_EF1B/ribsomal_bS6"/>
</dbReference>
<evidence type="ECO:0000313" key="4">
    <source>
        <dbReference type="EMBL" id="CAH1799815.1"/>
    </source>
</evidence>
<evidence type="ECO:0000313" key="5">
    <source>
        <dbReference type="Proteomes" id="UP000749559"/>
    </source>
</evidence>
<dbReference type="PANTHER" id="PTHR21011">
    <property type="entry name" value="MITOCHONDRIAL 28S RIBOSOMAL PROTEIN S6"/>
    <property type="match status" value="1"/>
</dbReference>